<comment type="pathway">
    <text evidence="5">Purine metabolism; AMP biosynthesis via salvage pathway; AMP from ADP: step 1/1.</text>
</comment>
<evidence type="ECO:0000313" key="10">
    <source>
        <dbReference type="Proteomes" id="UP000672038"/>
    </source>
</evidence>
<dbReference type="KEGG" id="pluf:LFWB_4910"/>
<reference evidence="9" key="1">
    <citation type="submission" date="2020-06" db="EMBL/GenBank/DDBJ databases">
        <title>Complete genome sequence of Candidatus Phytoplasma luffae NCHU2019.</title>
        <authorList>
            <person name="Cho S.-T."/>
            <person name="Tan C.-M."/>
            <person name="Li J.-R."/>
            <person name="Chien Y.-Y."/>
            <person name="Chiu Y.-C."/>
            <person name="Yang J.-Y."/>
            <person name="Kuo C.-H."/>
        </authorList>
    </citation>
    <scope>NUCLEOTIDE SEQUENCE</scope>
    <source>
        <strain evidence="9">NCHU2019</strain>
    </source>
</reference>
<keyword evidence="5" id="KW-0479">Metal-binding</keyword>
<comment type="caution">
    <text evidence="5">Lacks conserved residue(s) required for the propagation of feature annotation.</text>
</comment>
<feature type="binding site" evidence="5">
    <location>
        <position position="32"/>
    </location>
    <ligand>
        <name>AMP</name>
        <dbReference type="ChEBI" id="CHEBI:456215"/>
    </ligand>
</feature>
<evidence type="ECO:0000256" key="4">
    <source>
        <dbReference type="ARBA" id="ARBA00022777"/>
    </source>
</evidence>
<dbReference type="GO" id="GO:0004017">
    <property type="term" value="F:AMP kinase activity"/>
    <property type="evidence" value="ECO:0007669"/>
    <property type="project" value="UniProtKB-UniRule"/>
</dbReference>
<gene>
    <name evidence="5 9" type="primary">adk</name>
    <name evidence="9" type="ORF">LFWB_4910</name>
</gene>
<dbReference type="Gene3D" id="3.40.50.300">
    <property type="entry name" value="P-loop containing nucleotide triphosphate hydrolases"/>
    <property type="match status" value="1"/>
</dbReference>
<organism evidence="9 10">
    <name type="scientific">Loofah witches'-broom phytoplasma</name>
    <dbReference type="NCBI Taxonomy" id="35773"/>
    <lineage>
        <taxon>Bacteria</taxon>
        <taxon>Bacillati</taxon>
        <taxon>Mycoplasmatota</taxon>
        <taxon>Mollicutes</taxon>
        <taxon>Acholeplasmatales</taxon>
        <taxon>Acholeplasmataceae</taxon>
        <taxon>Candidatus Phytoplasma</taxon>
        <taxon>16SrVIII (Loofah witches'-broom group)</taxon>
    </lineage>
</organism>
<dbReference type="EC" id="2.7.4.3" evidence="5 7"/>
<feature type="binding site" evidence="5">
    <location>
        <begin position="53"/>
        <end position="55"/>
    </location>
    <ligand>
        <name>AMP</name>
        <dbReference type="ChEBI" id="CHEBI:456215"/>
    </ligand>
</feature>
<evidence type="ECO:0000259" key="8">
    <source>
        <dbReference type="Pfam" id="PF05191"/>
    </source>
</evidence>
<dbReference type="InterPro" id="IPR000850">
    <property type="entry name" value="Adenylat/UMP-CMP_kin"/>
</dbReference>
<evidence type="ECO:0000256" key="2">
    <source>
        <dbReference type="ARBA" id="ARBA00022727"/>
    </source>
</evidence>
<feature type="domain" description="Adenylate kinase active site lid" evidence="8">
    <location>
        <begin position="123"/>
        <end position="158"/>
    </location>
</feature>
<dbReference type="CDD" id="cd01428">
    <property type="entry name" value="ADK"/>
    <property type="match status" value="1"/>
</dbReference>
<feature type="region of interest" description="NMP" evidence="5">
    <location>
        <begin position="26"/>
        <end position="55"/>
    </location>
</feature>
<accession>A0A975FJI4</accession>
<feature type="binding site" evidence="5">
    <location>
        <position position="156"/>
    </location>
    <ligand>
        <name>AMP</name>
        <dbReference type="ChEBI" id="CHEBI:456215"/>
    </ligand>
</feature>
<dbReference type="Proteomes" id="UP000672038">
    <property type="component" value="Chromosome"/>
</dbReference>
<dbReference type="SUPFAM" id="SSF57774">
    <property type="entry name" value="Microbial and mitochondrial ADK, insert 'zinc finger' domain"/>
    <property type="match status" value="1"/>
</dbReference>
<comment type="similarity">
    <text evidence="5 6">Belongs to the adenylate kinase family.</text>
</comment>
<dbReference type="PRINTS" id="PR00094">
    <property type="entry name" value="ADENYLTKNASE"/>
</dbReference>
<evidence type="ECO:0000256" key="3">
    <source>
        <dbReference type="ARBA" id="ARBA00022741"/>
    </source>
</evidence>
<dbReference type="GO" id="GO:0008270">
    <property type="term" value="F:zinc ion binding"/>
    <property type="evidence" value="ECO:0007669"/>
    <property type="project" value="UniProtKB-UniRule"/>
</dbReference>
<keyword evidence="5 7" id="KW-0067">ATP-binding</keyword>
<name>A0A975FJI4_LOWBP</name>
<dbReference type="PROSITE" id="PS00113">
    <property type="entry name" value="ADENYLATE_KINASE"/>
    <property type="match status" value="1"/>
</dbReference>
<dbReference type="NCBIfam" id="TIGR01351">
    <property type="entry name" value="adk"/>
    <property type="match status" value="1"/>
</dbReference>
<dbReference type="GO" id="GO:0044209">
    <property type="term" value="P:AMP salvage"/>
    <property type="evidence" value="ECO:0007669"/>
    <property type="project" value="UniProtKB-UniRule"/>
</dbReference>
<keyword evidence="5" id="KW-0963">Cytoplasm</keyword>
<dbReference type="Pfam" id="PF05191">
    <property type="entry name" value="ADK_lid"/>
    <property type="match status" value="1"/>
</dbReference>
<dbReference type="InterPro" id="IPR027417">
    <property type="entry name" value="P-loop_NTPase"/>
</dbReference>
<dbReference type="HAMAP" id="MF_00235">
    <property type="entry name" value="Adenylate_kinase_Adk"/>
    <property type="match status" value="1"/>
</dbReference>
<dbReference type="GO" id="GO:0005737">
    <property type="term" value="C:cytoplasm"/>
    <property type="evidence" value="ECO:0007669"/>
    <property type="project" value="UniProtKB-SubCell"/>
</dbReference>
<feature type="binding site" evidence="5">
    <location>
        <position position="88"/>
    </location>
    <ligand>
        <name>AMP</name>
        <dbReference type="ChEBI" id="CHEBI:456215"/>
    </ligand>
</feature>
<dbReference type="Pfam" id="PF00406">
    <property type="entry name" value="ADK"/>
    <property type="match status" value="1"/>
</dbReference>
<comment type="domain">
    <text evidence="5">Consists of three domains, a large central CORE domain and two small peripheral domains, NMPbind and LID, which undergo movements during catalysis. The LID domain closes over the site of phosphoryl transfer upon ATP binding. Assembling and dissambling the active center during each catalytic cycle provides an effective means to prevent ATP hydrolysis. Some bacteria have evolved a zinc-coordinating structure that stabilizes the LID domain.</text>
</comment>
<comment type="subcellular location">
    <subcellularLocation>
        <location evidence="5 7">Cytoplasm</location>
    </subcellularLocation>
</comment>
<feature type="binding site" evidence="5">
    <location>
        <position position="198"/>
    </location>
    <ligand>
        <name>ATP</name>
        <dbReference type="ChEBI" id="CHEBI:30616"/>
    </ligand>
</feature>
<feature type="binding site" evidence="5">
    <location>
        <begin position="81"/>
        <end position="84"/>
    </location>
    <ligand>
        <name>AMP</name>
        <dbReference type="ChEBI" id="CHEBI:456215"/>
    </ligand>
</feature>
<dbReference type="InterPro" id="IPR006259">
    <property type="entry name" value="Adenyl_kin_sub"/>
</dbReference>
<keyword evidence="5" id="KW-0862">Zinc</keyword>
<feature type="binding site" evidence="5">
    <location>
        <position position="126"/>
    </location>
    <ligand>
        <name>Zn(2+)</name>
        <dbReference type="ChEBI" id="CHEBI:29105"/>
        <note>structural</note>
    </ligand>
</feature>
<comment type="function">
    <text evidence="5">Catalyzes the reversible transfer of the terminal phosphate group between ATP and AMP. Plays an important role in cellular energy homeostasis and in adenine nucleotide metabolism.</text>
</comment>
<keyword evidence="10" id="KW-1185">Reference proteome</keyword>
<dbReference type="RefSeq" id="WP_210954543.1">
    <property type="nucleotide sequence ID" value="NZ_CP054393.1"/>
</dbReference>
<dbReference type="SUPFAM" id="SSF52540">
    <property type="entry name" value="P-loop containing nucleoside triphosphate hydrolases"/>
    <property type="match status" value="1"/>
</dbReference>
<feature type="binding site" evidence="5">
    <location>
        <position position="146"/>
    </location>
    <ligand>
        <name>Zn(2+)</name>
        <dbReference type="ChEBI" id="CHEBI:29105"/>
        <note>structural</note>
    </ligand>
</feature>
<evidence type="ECO:0000256" key="6">
    <source>
        <dbReference type="RuleBase" id="RU003330"/>
    </source>
</evidence>
<evidence type="ECO:0000313" key="9">
    <source>
        <dbReference type="EMBL" id="QTX03057.1"/>
    </source>
</evidence>
<evidence type="ECO:0000256" key="1">
    <source>
        <dbReference type="ARBA" id="ARBA00022679"/>
    </source>
</evidence>
<dbReference type="InterPro" id="IPR033690">
    <property type="entry name" value="Adenylat_kinase_CS"/>
</dbReference>
<feature type="region of interest" description="LID" evidence="5">
    <location>
        <begin position="122"/>
        <end position="159"/>
    </location>
</feature>
<dbReference type="AlphaFoldDB" id="A0A975FJI4"/>
<evidence type="ECO:0000256" key="5">
    <source>
        <dbReference type="HAMAP-Rule" id="MF_00235"/>
    </source>
</evidence>
<keyword evidence="3 5" id="KW-0547">Nucleotide-binding</keyword>
<keyword evidence="2 5" id="KW-0545">Nucleotide biosynthesis</keyword>
<feature type="binding site" evidence="5">
    <location>
        <position position="123"/>
    </location>
    <ligand>
        <name>ATP</name>
        <dbReference type="ChEBI" id="CHEBI:30616"/>
    </ligand>
</feature>
<feature type="binding site" evidence="5">
    <location>
        <begin position="6"/>
        <end position="11"/>
    </location>
    <ligand>
        <name>ATP</name>
        <dbReference type="ChEBI" id="CHEBI:30616"/>
    </ligand>
</feature>
<dbReference type="EMBL" id="CP054393">
    <property type="protein sequence ID" value="QTX03057.1"/>
    <property type="molecule type" value="Genomic_DNA"/>
</dbReference>
<protein>
    <recommendedName>
        <fullName evidence="5 7">Adenylate kinase</fullName>
        <shortName evidence="5">AK</shortName>
        <ecNumber evidence="5 7">2.7.4.3</ecNumber>
    </recommendedName>
    <alternativeName>
        <fullName evidence="5">ATP-AMP transphosphorylase</fullName>
    </alternativeName>
    <alternativeName>
        <fullName evidence="5">ATP:AMP phosphotransferase</fullName>
    </alternativeName>
    <alternativeName>
        <fullName evidence="5">Adenylate monophosphate kinase</fullName>
    </alternativeName>
</protein>
<feature type="binding site" evidence="5">
    <location>
        <begin position="132"/>
        <end position="133"/>
    </location>
    <ligand>
        <name>ATP</name>
        <dbReference type="ChEBI" id="CHEBI:30616"/>
    </ligand>
</feature>
<dbReference type="GO" id="GO:0005524">
    <property type="term" value="F:ATP binding"/>
    <property type="evidence" value="ECO:0007669"/>
    <property type="project" value="UniProtKB-UniRule"/>
</dbReference>
<evidence type="ECO:0000256" key="7">
    <source>
        <dbReference type="RuleBase" id="RU003331"/>
    </source>
</evidence>
<dbReference type="InterPro" id="IPR007862">
    <property type="entry name" value="Adenylate_kinase_lid-dom"/>
</dbReference>
<feature type="binding site" evidence="5">
    <location>
        <position position="149"/>
    </location>
    <ligand>
        <name>Zn(2+)</name>
        <dbReference type="ChEBI" id="CHEBI:29105"/>
        <note>structural</note>
    </ligand>
</feature>
<sequence>MIGPPASGKGTQSLILSKCLSIHHISIGDIFRENFKKKTKLGKIVISYINQGLLVPNQITNSMVSETLTEDKIKKGFILDGYPRNINQAQFLTEEFKKRNIQLKKVFYFNVEEKILEQRMMGRIVCTQCGEIYNKEKKHPKINGLCDNDNSVLIQRKDDNLDTFNQRLSIYKSETFPLVEYYKKMNKIFEIKIKDGLETIQDITNTILKQL</sequence>
<comment type="catalytic activity">
    <reaction evidence="5 7">
        <text>AMP + ATP = 2 ADP</text>
        <dbReference type="Rhea" id="RHEA:12973"/>
        <dbReference type="ChEBI" id="CHEBI:30616"/>
        <dbReference type="ChEBI" id="CHEBI:456215"/>
        <dbReference type="ChEBI" id="CHEBI:456216"/>
        <dbReference type="EC" id="2.7.4.3"/>
    </reaction>
</comment>
<keyword evidence="4 5" id="KW-0418">Kinase</keyword>
<comment type="subunit">
    <text evidence="5 7">Monomer.</text>
</comment>
<dbReference type="InterPro" id="IPR036193">
    <property type="entry name" value="ADK_active_lid_dom_sf"/>
</dbReference>
<feature type="binding site" evidence="5">
    <location>
        <position position="129"/>
    </location>
    <ligand>
        <name>Zn(2+)</name>
        <dbReference type="ChEBI" id="CHEBI:29105"/>
        <note>structural</note>
    </ligand>
</feature>
<feature type="binding site" evidence="5">
    <location>
        <position position="167"/>
    </location>
    <ligand>
        <name>AMP</name>
        <dbReference type="ChEBI" id="CHEBI:456215"/>
    </ligand>
</feature>
<keyword evidence="1 5" id="KW-0808">Transferase</keyword>
<proteinExistence type="inferred from homology"/>
<dbReference type="PANTHER" id="PTHR23359">
    <property type="entry name" value="NUCLEOTIDE KINASE"/>
    <property type="match status" value="1"/>
</dbReference>